<dbReference type="InterPro" id="IPR008638">
    <property type="entry name" value="FhaB/CdiA-like_TPS"/>
</dbReference>
<dbReference type="Pfam" id="PF13332">
    <property type="entry name" value="Fil_haemagg_2"/>
    <property type="match status" value="4"/>
</dbReference>
<feature type="chain" id="PRO_5016589627" evidence="2">
    <location>
        <begin position="26"/>
        <end position="1438"/>
    </location>
</feature>
<dbReference type="Gene3D" id="2.160.20.10">
    <property type="entry name" value="Single-stranded right-handed beta-helix, Pectin lyase-like"/>
    <property type="match status" value="1"/>
</dbReference>
<protein>
    <submittedName>
        <fullName evidence="4">Hemolysin</fullName>
    </submittedName>
</protein>
<evidence type="ECO:0000259" key="3">
    <source>
        <dbReference type="SMART" id="SM00912"/>
    </source>
</evidence>
<evidence type="ECO:0000256" key="1">
    <source>
        <dbReference type="SAM" id="MobiDB-lite"/>
    </source>
</evidence>
<dbReference type="NCBIfam" id="TIGR01901">
    <property type="entry name" value="adhes_NPXG"/>
    <property type="match status" value="1"/>
</dbReference>
<evidence type="ECO:0000256" key="2">
    <source>
        <dbReference type="SAM" id="SignalP"/>
    </source>
</evidence>
<dbReference type="InterPro" id="IPR025157">
    <property type="entry name" value="Hemagglutinin_rpt"/>
</dbReference>
<accession>A0A377IWU9</accession>
<feature type="domain" description="Filamentous haemagglutinin FhaB/tRNA nuclease CdiA-like TPS" evidence="3">
    <location>
        <begin position="39"/>
        <end position="159"/>
    </location>
</feature>
<feature type="region of interest" description="Disordered" evidence="1">
    <location>
        <begin position="1377"/>
        <end position="1409"/>
    </location>
</feature>
<dbReference type="RefSeq" id="WP_115002772.1">
    <property type="nucleotide sequence ID" value="NZ_UGHS01000002.1"/>
</dbReference>
<dbReference type="InterPro" id="IPR012334">
    <property type="entry name" value="Pectin_lyas_fold"/>
</dbReference>
<dbReference type="InterPro" id="IPR011050">
    <property type="entry name" value="Pectin_lyase_fold/virulence"/>
</dbReference>
<feature type="compositionally biased region" description="Polar residues" evidence="1">
    <location>
        <begin position="285"/>
        <end position="308"/>
    </location>
</feature>
<feature type="region of interest" description="Disordered" evidence="1">
    <location>
        <begin position="354"/>
        <end position="388"/>
    </location>
</feature>
<dbReference type="SUPFAM" id="SSF51126">
    <property type="entry name" value="Pectin lyase-like"/>
    <property type="match status" value="1"/>
</dbReference>
<dbReference type="OrthoDB" id="2664633at2"/>
<name>A0A377IWU9_9PAST</name>
<feature type="signal peptide" evidence="2">
    <location>
        <begin position="1"/>
        <end position="25"/>
    </location>
</feature>
<evidence type="ECO:0000313" key="4">
    <source>
        <dbReference type="EMBL" id="STO92731.1"/>
    </source>
</evidence>
<feature type="region of interest" description="Disordered" evidence="1">
    <location>
        <begin position="280"/>
        <end position="314"/>
    </location>
</feature>
<dbReference type="GO" id="GO:0003824">
    <property type="term" value="F:catalytic activity"/>
    <property type="evidence" value="ECO:0007669"/>
    <property type="project" value="UniProtKB-ARBA"/>
</dbReference>
<organism evidence="4 5">
    <name type="scientific">Haemophilus pittmaniae</name>
    <dbReference type="NCBI Taxonomy" id="249188"/>
    <lineage>
        <taxon>Bacteria</taxon>
        <taxon>Pseudomonadati</taxon>
        <taxon>Pseudomonadota</taxon>
        <taxon>Gammaproteobacteria</taxon>
        <taxon>Pasteurellales</taxon>
        <taxon>Pasteurellaceae</taxon>
        <taxon>Haemophilus</taxon>
    </lineage>
</organism>
<gene>
    <name evidence="4" type="primary">hhdA</name>
    <name evidence="4" type="ORF">NCTC13335_00577</name>
</gene>
<evidence type="ECO:0000313" key="5">
    <source>
        <dbReference type="Proteomes" id="UP000255264"/>
    </source>
</evidence>
<dbReference type="SMART" id="SM00912">
    <property type="entry name" value="Haemagg_act"/>
    <property type="match status" value="1"/>
</dbReference>
<keyword evidence="5" id="KW-1185">Reference proteome</keyword>
<keyword evidence="2" id="KW-0732">Signal</keyword>
<proteinExistence type="predicted"/>
<dbReference type="Pfam" id="PF05860">
    <property type="entry name" value="TPS"/>
    <property type="match status" value="1"/>
</dbReference>
<reference evidence="4 5" key="1">
    <citation type="submission" date="2018-06" db="EMBL/GenBank/DDBJ databases">
        <authorList>
            <consortium name="Pathogen Informatics"/>
            <person name="Doyle S."/>
        </authorList>
    </citation>
    <scope>NUCLEOTIDE SEQUENCE [LARGE SCALE GENOMIC DNA]</scope>
    <source>
        <strain evidence="4 5">NCTC13335</strain>
    </source>
</reference>
<feature type="compositionally biased region" description="Polar residues" evidence="1">
    <location>
        <begin position="1381"/>
        <end position="1402"/>
    </location>
</feature>
<dbReference type="EMBL" id="UGHS01000002">
    <property type="protein sequence ID" value="STO92731.1"/>
    <property type="molecule type" value="Genomic_DNA"/>
</dbReference>
<dbReference type="Proteomes" id="UP000255264">
    <property type="component" value="Unassembled WGS sequence"/>
</dbReference>
<sequence length="1438" mass="150815">MSKVHTLSKLSLAIALGCAAQTSWAEIAPADGATQVSRQQGVEIINIAKPSDSGLSHNKYNKYNVDKAGAVLNNSRQAGQSQLAGQLKANPHLQTQSATVILNEVISRNPSKIAGTQEIFGDKADYVLANPNGISVEGGGFINTPRASMVVGKPQVSEGQLQGYDVTGSNALTTNGKITAQGSEIDFIAPQVSINGEIKTEQGVNVIQGRNKLARAQDGALSITTVEKTGQVLDGKIAGSMQAGRIRIHSTDDRATITAQGADLEAKEVAFTGANTVLKGDVQRNRNQGQTSKGRQGTVNVMESNGGSQEEYRATRVKTDKLTIQNEGLIAISGANIEAKETKLQGAQVHLGSEKTTQITTHRKHQNKGSWYRNEQDSHQQESAHRTNIQTEQLNIVANKGKVTAEGAVISLTNGAIYGEQGIQMRGVKSLDQQNAQADFRNETAKLATGTSSQESKNQHYDATELKVKENLILGSKGDMQLAGVVGQVDGDLIAKNTGALKFTAEKTSESYNLDDDQKFWGGLAGAKTLGSGHTSETVHGADFTVQGKTVLDAQNGVQISGSRVVSQGEGIVQGNQGKLVIDSVQATETQRESSRQGTIFNITKARSENYQHTSTAKGSTLASETNLALSSDKSVKIIGSNVQSAGLLEIAAKSGIEIAGAANSHQQHSSSAGFNLGLTFQSLQADAKHDHFNHSLTLNNSNGNLNGKIQSAVTPDKADPSASATVKFSLLDVYKKQSQQDQHSYSAANVSGADVNLNASEVTVRGSQVNAKEGSININAEHIRTLGQTGSNIHNSNNDSAHLGLTLTANTTSVTAKAGLTVDHQAKSELTQETQGSQLNAAEDIRLTGKTITHQGSQLSAGHNIEENAQQVNHQASQNSHDSFAQNAHVDISASAGVNKDKAFNVNVGIAANGGHSSAQGTQHNASQLQAGKNIQVNAQQINDAATQYQAAGDVVLNSQEHKLNAVINNETSNEMKAGANLNVSASTKDFNSATLTVGVGASYQQGNNHSEKAQSGKIQADNIRISTDKLHSQSDLQASGDIDINARQGAVLNTADNRQSQRGGGFNASAEVGAFVVPAAGTAVPSINVNVSANGQNSNKVDANHQHIDGKNVHIQSEGNLQLTGTQVNAAENLTLAGNNIRVDGAQSHADNVAVNVGAGVAIGANVSNLGINGNLKVETGNSLTHENAQLNGKNVKVQANQGIDLNAVSSKADNLTLDAGNGNLNLQAEANKVNKTNVDLGLNLSGKIADQQWQPAAGSAHLKVENVRNETHNATTLTAENAQINANGNANYIGSTIQADKVSGNIGGNSLSQGLNDNINETSVNLSASGSGKLTLPIADKWQESAKNDWNNGTIAGVKADAAVDVSVKKETRPVNAGVQSANDHSKVQGQKQHVAASSTKRKNAEFHARVTTQLKKRVTNDNKPIVLLDKNFGK</sequence>
<feature type="compositionally biased region" description="Basic and acidic residues" evidence="1">
    <location>
        <begin position="374"/>
        <end position="385"/>
    </location>
</feature>